<keyword evidence="1 6" id="KW-0489">Methyltransferase</keyword>
<evidence type="ECO:0000256" key="3">
    <source>
        <dbReference type="ARBA" id="ARBA00022691"/>
    </source>
</evidence>
<evidence type="ECO:0000256" key="6">
    <source>
        <dbReference type="PROSITE-ProRule" id="PRU01016"/>
    </source>
</evidence>
<dbReference type="NCBIfam" id="TIGR00675">
    <property type="entry name" value="dcm"/>
    <property type="match status" value="1"/>
</dbReference>
<evidence type="ECO:0000313" key="10">
    <source>
        <dbReference type="Proteomes" id="UP000285648"/>
    </source>
</evidence>
<dbReference type="GO" id="GO:0003677">
    <property type="term" value="F:DNA binding"/>
    <property type="evidence" value="ECO:0007669"/>
    <property type="project" value="TreeGrafter"/>
</dbReference>
<dbReference type="GO" id="GO:0032259">
    <property type="term" value="P:methylation"/>
    <property type="evidence" value="ECO:0007669"/>
    <property type="project" value="UniProtKB-KW"/>
</dbReference>
<evidence type="ECO:0000313" key="9">
    <source>
        <dbReference type="EMBL" id="RLM23244.1"/>
    </source>
</evidence>
<feature type="active site" evidence="6">
    <location>
        <position position="82"/>
    </location>
</feature>
<dbReference type="InterPro" id="IPR001525">
    <property type="entry name" value="C5_MeTfrase"/>
</dbReference>
<comment type="similarity">
    <text evidence="6 7">Belongs to the class I-like SAM-binding methyltransferase superfamily. C5-methyltransferase family.</text>
</comment>
<dbReference type="InterPro" id="IPR018117">
    <property type="entry name" value="C5_DNA_meth_AS"/>
</dbReference>
<dbReference type="EC" id="2.1.1.37" evidence="8"/>
<dbReference type="Gene3D" id="3.40.50.150">
    <property type="entry name" value="Vaccinia Virus protein VP39"/>
    <property type="match status" value="1"/>
</dbReference>
<evidence type="ECO:0000256" key="7">
    <source>
        <dbReference type="RuleBase" id="RU000416"/>
    </source>
</evidence>
<dbReference type="EMBL" id="MJLZ01000022">
    <property type="protein sequence ID" value="RLM23244.1"/>
    <property type="molecule type" value="Genomic_DNA"/>
</dbReference>
<comment type="catalytic activity">
    <reaction evidence="5 8">
        <text>a 2'-deoxycytidine in DNA + S-adenosyl-L-methionine = a 5-methyl-2'-deoxycytidine in DNA + S-adenosyl-L-homocysteine + H(+)</text>
        <dbReference type="Rhea" id="RHEA:13681"/>
        <dbReference type="Rhea" id="RHEA-COMP:11369"/>
        <dbReference type="Rhea" id="RHEA-COMP:11370"/>
        <dbReference type="ChEBI" id="CHEBI:15378"/>
        <dbReference type="ChEBI" id="CHEBI:57856"/>
        <dbReference type="ChEBI" id="CHEBI:59789"/>
        <dbReference type="ChEBI" id="CHEBI:85452"/>
        <dbReference type="ChEBI" id="CHEBI:85454"/>
        <dbReference type="EC" id="2.1.1.37"/>
    </reaction>
</comment>
<evidence type="ECO:0000256" key="4">
    <source>
        <dbReference type="ARBA" id="ARBA00022747"/>
    </source>
</evidence>
<dbReference type="GO" id="GO:0003886">
    <property type="term" value="F:DNA (cytosine-5-)-methyltransferase activity"/>
    <property type="evidence" value="ECO:0007669"/>
    <property type="project" value="UniProtKB-EC"/>
</dbReference>
<evidence type="ECO:0000256" key="5">
    <source>
        <dbReference type="ARBA" id="ARBA00047422"/>
    </source>
</evidence>
<dbReference type="PROSITE" id="PS00094">
    <property type="entry name" value="C5_MTASE_1"/>
    <property type="match status" value="1"/>
</dbReference>
<comment type="caution">
    <text evidence="9">The sequence shown here is derived from an EMBL/GenBank/DDBJ whole genome shotgun (WGS) entry which is preliminary data.</text>
</comment>
<dbReference type="OrthoDB" id="5288620at2"/>
<evidence type="ECO:0000256" key="8">
    <source>
        <dbReference type="RuleBase" id="RU000417"/>
    </source>
</evidence>
<reference evidence="9 10" key="1">
    <citation type="submission" date="2016-09" db="EMBL/GenBank/DDBJ databases">
        <authorList>
            <person name="Doonan J."/>
            <person name="Pachebat J.A."/>
            <person name="Golyshin P.N."/>
            <person name="Denman S."/>
            <person name="Mcdonald J.E."/>
        </authorList>
    </citation>
    <scope>NUCLEOTIDE SEQUENCE [LARGE SCALE GENOMIC DNA]</scope>
    <source>
        <strain evidence="9 10">NCPPB 3934</strain>
    </source>
</reference>
<dbReference type="GO" id="GO:0009307">
    <property type="term" value="P:DNA restriction-modification system"/>
    <property type="evidence" value="ECO:0007669"/>
    <property type="project" value="UniProtKB-KW"/>
</dbReference>
<dbReference type="PRINTS" id="PR00105">
    <property type="entry name" value="C5METTRFRASE"/>
</dbReference>
<proteinExistence type="inferred from homology"/>
<keyword evidence="2 6" id="KW-0808">Transferase</keyword>
<keyword evidence="10" id="KW-1185">Reference proteome</keyword>
<dbReference type="AlphaFoldDB" id="A0A421DNB7"/>
<dbReference type="Proteomes" id="UP000285648">
    <property type="component" value="Unassembled WGS sequence"/>
</dbReference>
<dbReference type="Gene3D" id="3.90.120.10">
    <property type="entry name" value="DNA Methylase, subunit A, domain 2"/>
    <property type="match status" value="1"/>
</dbReference>
<dbReference type="GO" id="GO:0044027">
    <property type="term" value="P:negative regulation of gene expression via chromosomal CpG island methylation"/>
    <property type="evidence" value="ECO:0007669"/>
    <property type="project" value="TreeGrafter"/>
</dbReference>
<sequence>MSKINKLKVIDLFCGAGGLSCGFMRGKNGAHFESVLALDNDSAAIKTYNANFGQHGVVANIEDWIADNPVPKADVVIGGPPCQGFSLLNKNRAGDYRRALWEPYMDIIEKSSASVFVMENVPGLLSSNEFQDILNRAESMGFILLNPSVLNTADYGAPQTRKRAIAVGIKKDRFFQDCIPDFPPPPTHQGPDKPGTLPTWHTVKDFIYDLPEPVGTEIRNTEPPLDLHFGRNPTDLSQERYRAVPIGGNRFDLQKNRPDITPACWIKKKSGGTDLFGRLWWERPSVTIRTEFFKPEKGRYLHPEKHRPITHREAARLMSFPDDFVFVGSKTEIARQIGNAVPPVFAQQIASYVINLMEYRTQNGEKIEEERTGNAA</sequence>
<dbReference type="SUPFAM" id="SSF53335">
    <property type="entry name" value="S-adenosyl-L-methionine-dependent methyltransferases"/>
    <property type="match status" value="1"/>
</dbReference>
<dbReference type="PROSITE" id="PS51679">
    <property type="entry name" value="SAM_MT_C5"/>
    <property type="match status" value="1"/>
</dbReference>
<keyword evidence="4" id="KW-0680">Restriction system</keyword>
<dbReference type="InterPro" id="IPR050390">
    <property type="entry name" value="C5-Methyltransferase"/>
</dbReference>
<gene>
    <name evidence="9" type="ORF">BIY29_10950</name>
</gene>
<accession>A0A421DNB7</accession>
<evidence type="ECO:0000256" key="1">
    <source>
        <dbReference type="ARBA" id="ARBA00022603"/>
    </source>
</evidence>
<dbReference type="InterPro" id="IPR029063">
    <property type="entry name" value="SAM-dependent_MTases_sf"/>
</dbReference>
<dbReference type="PANTHER" id="PTHR10629:SF52">
    <property type="entry name" value="DNA (CYTOSINE-5)-METHYLTRANSFERASE 1"/>
    <property type="match status" value="1"/>
</dbReference>
<dbReference type="RefSeq" id="WP_121575221.1">
    <property type="nucleotide sequence ID" value="NZ_MJLZ01000022.1"/>
</dbReference>
<dbReference type="Pfam" id="PF00145">
    <property type="entry name" value="DNA_methylase"/>
    <property type="match status" value="1"/>
</dbReference>
<dbReference type="PANTHER" id="PTHR10629">
    <property type="entry name" value="CYTOSINE-SPECIFIC METHYLTRANSFERASE"/>
    <property type="match status" value="1"/>
</dbReference>
<organism evidence="9 10">
    <name type="scientific">Brenneria alni</name>
    <dbReference type="NCBI Taxonomy" id="71656"/>
    <lineage>
        <taxon>Bacteria</taxon>
        <taxon>Pseudomonadati</taxon>
        <taxon>Pseudomonadota</taxon>
        <taxon>Gammaproteobacteria</taxon>
        <taxon>Enterobacterales</taxon>
        <taxon>Pectobacteriaceae</taxon>
        <taxon>Brenneria</taxon>
    </lineage>
</organism>
<evidence type="ECO:0000256" key="2">
    <source>
        <dbReference type="ARBA" id="ARBA00022679"/>
    </source>
</evidence>
<protein>
    <recommendedName>
        <fullName evidence="8">Cytosine-specific methyltransferase</fullName>
        <ecNumber evidence="8">2.1.1.37</ecNumber>
    </recommendedName>
</protein>
<name>A0A421DNB7_9GAMM</name>
<keyword evidence="3 6" id="KW-0949">S-adenosyl-L-methionine</keyword>